<comment type="caution">
    <text evidence="2">The sequence shown here is derived from an EMBL/GenBank/DDBJ whole genome shotgun (WGS) entry which is preliminary data.</text>
</comment>
<name>A0AAW1M3D5_SAPOF</name>
<keyword evidence="3" id="KW-1185">Reference proteome</keyword>
<evidence type="ECO:0000256" key="1">
    <source>
        <dbReference type="SAM" id="MobiDB-lite"/>
    </source>
</evidence>
<feature type="region of interest" description="Disordered" evidence="1">
    <location>
        <begin position="1"/>
        <end position="29"/>
    </location>
</feature>
<reference evidence="2" key="1">
    <citation type="submission" date="2024-03" db="EMBL/GenBank/DDBJ databases">
        <title>WGS assembly of Saponaria officinalis var. Norfolk2.</title>
        <authorList>
            <person name="Jenkins J."/>
            <person name="Shu S."/>
            <person name="Grimwood J."/>
            <person name="Barry K."/>
            <person name="Goodstein D."/>
            <person name="Schmutz J."/>
            <person name="Leebens-Mack J."/>
            <person name="Osbourn A."/>
        </authorList>
    </citation>
    <scope>NUCLEOTIDE SEQUENCE [LARGE SCALE GENOMIC DNA]</scope>
    <source>
        <strain evidence="2">JIC</strain>
    </source>
</reference>
<organism evidence="2 3">
    <name type="scientific">Saponaria officinalis</name>
    <name type="common">Common soapwort</name>
    <name type="synonym">Lychnis saponaria</name>
    <dbReference type="NCBI Taxonomy" id="3572"/>
    <lineage>
        <taxon>Eukaryota</taxon>
        <taxon>Viridiplantae</taxon>
        <taxon>Streptophyta</taxon>
        <taxon>Embryophyta</taxon>
        <taxon>Tracheophyta</taxon>
        <taxon>Spermatophyta</taxon>
        <taxon>Magnoliopsida</taxon>
        <taxon>eudicotyledons</taxon>
        <taxon>Gunneridae</taxon>
        <taxon>Pentapetalae</taxon>
        <taxon>Caryophyllales</taxon>
        <taxon>Caryophyllaceae</taxon>
        <taxon>Caryophylleae</taxon>
        <taxon>Saponaria</taxon>
    </lineage>
</organism>
<gene>
    <name evidence="2" type="ORF">RND81_03G006400</name>
</gene>
<evidence type="ECO:0000313" key="3">
    <source>
        <dbReference type="Proteomes" id="UP001443914"/>
    </source>
</evidence>
<dbReference type="Proteomes" id="UP001443914">
    <property type="component" value="Unassembled WGS sequence"/>
</dbReference>
<feature type="region of interest" description="Disordered" evidence="1">
    <location>
        <begin position="130"/>
        <end position="157"/>
    </location>
</feature>
<dbReference type="AlphaFoldDB" id="A0AAW1M3D5"/>
<sequence length="231" mass="26782">MDCNSDNNNNNNYNNNYSNNARRYNNYDNVPNDAQFLEWLEYKRAYEQSQNNRNSPRPSQVSDNYYSPSQMNPNYGSPIQSSHNMVRPSTFYEQYDNPSRQYMSQENANYPQMCTQLPFNSHVNQITSRNTLNDEEDDVEDTEDVGDGVLGRQSSKSSSMGINYFSIVEDEALISAFLRVSTDCTVGTNQKIDAMSVKAKNSTIKLEKQIQERFMTEIRVCWAVDFLEFHH</sequence>
<feature type="region of interest" description="Disordered" evidence="1">
    <location>
        <begin position="48"/>
        <end position="84"/>
    </location>
</feature>
<proteinExistence type="predicted"/>
<protein>
    <submittedName>
        <fullName evidence="2">Uncharacterized protein</fullName>
    </submittedName>
</protein>
<feature type="compositionally biased region" description="Acidic residues" evidence="1">
    <location>
        <begin position="133"/>
        <end position="146"/>
    </location>
</feature>
<dbReference type="EMBL" id="JBDFQZ010000003">
    <property type="protein sequence ID" value="KAK9740036.1"/>
    <property type="molecule type" value="Genomic_DNA"/>
</dbReference>
<evidence type="ECO:0000313" key="2">
    <source>
        <dbReference type="EMBL" id="KAK9740036.1"/>
    </source>
</evidence>
<accession>A0AAW1M3D5</accession>